<dbReference type="OrthoDB" id="6617263at2759"/>
<gene>
    <name evidence="1" type="ORF">WN55_04926</name>
</gene>
<keyword evidence="2" id="KW-1185">Reference proteome</keyword>
<dbReference type="Proteomes" id="UP000076502">
    <property type="component" value="Unassembled WGS sequence"/>
</dbReference>
<evidence type="ECO:0000313" key="2">
    <source>
        <dbReference type="Proteomes" id="UP000076502"/>
    </source>
</evidence>
<name>A0A154PME1_DUFNO</name>
<proteinExistence type="predicted"/>
<accession>A0A154PME1</accession>
<dbReference type="OMA" id="NTCAEIF"/>
<reference evidence="1 2" key="1">
    <citation type="submission" date="2015-07" db="EMBL/GenBank/DDBJ databases">
        <title>The genome of Dufourea novaeangliae.</title>
        <authorList>
            <person name="Pan H."/>
            <person name="Kapheim K."/>
        </authorList>
    </citation>
    <scope>NUCLEOTIDE SEQUENCE [LARGE SCALE GENOMIC DNA]</scope>
    <source>
        <strain evidence="1">0120121106</strain>
        <tissue evidence="1">Whole body</tissue>
    </source>
</reference>
<dbReference type="EMBL" id="KQ434978">
    <property type="protein sequence ID" value="KZC13029.1"/>
    <property type="molecule type" value="Genomic_DNA"/>
</dbReference>
<dbReference type="AlphaFoldDB" id="A0A154PME1"/>
<organism evidence="1 2">
    <name type="scientific">Dufourea novaeangliae</name>
    <name type="common">Sweat bee</name>
    <dbReference type="NCBI Taxonomy" id="178035"/>
    <lineage>
        <taxon>Eukaryota</taxon>
        <taxon>Metazoa</taxon>
        <taxon>Ecdysozoa</taxon>
        <taxon>Arthropoda</taxon>
        <taxon>Hexapoda</taxon>
        <taxon>Insecta</taxon>
        <taxon>Pterygota</taxon>
        <taxon>Neoptera</taxon>
        <taxon>Endopterygota</taxon>
        <taxon>Hymenoptera</taxon>
        <taxon>Apocrita</taxon>
        <taxon>Aculeata</taxon>
        <taxon>Apoidea</taxon>
        <taxon>Anthophila</taxon>
        <taxon>Halictidae</taxon>
        <taxon>Rophitinae</taxon>
        <taxon>Dufourea</taxon>
    </lineage>
</organism>
<protein>
    <submittedName>
        <fullName evidence="1">Uncharacterized protein</fullName>
    </submittedName>
</protein>
<sequence>MEIQTPYLDAIQAIPGGTPGEKYKWIAKLIKERISECNSLEEVTDSEKVPRLLAPIIRVQAARLLYKKDPKDQNLYAVIAEALKSDDITVVYKALQAKYFFDGSNVSFTNVQYFFNCLFPYVSLNTRTKIIKCLSTRLKEPKLAEEFFTAVAETYNLEQALPLLPACGEVFMYDTIVRRRIVLSRKLVKTIFHKNPDFIVRYFRLSLPSVQPNQRKIHRVELYEMGDFLAALIKKRLDTFVELYEKHGESRPHVKLSKKRAVYFLKNGKYHLLRNPQVFINLVPLKMISVSQIEVMFPKLFPSNAESFDTDSMLQYLSYYPQDKKLALLINSYHQVYGKSLLDDKKLVTADLMRLLPVEERRRQVKINWKKDDLMRVTTDSAHFWMCYLPTNEVIPVMKAEIAKNSEMEARAYLARHMIYSCRVNDDDQALLEVLTYIRDRHKNEQGWFTLDVLQALLDFYDMPRANEKIWSVVMDIILRAHVKNDLLSRRHSSVQIIEAALHFKILNNQPIDQLIAIMVDLKISRYGGVWNILQKYPEYERMCLEACLVEVSKRYNSDKTPWKDDRDGILHDLVASIYSFNKTHVTKTSRVEPRSIKNYPWLLQAVERIVSKNEDRNFYIIQNLGQTFEKNENDIFVRLYGTKKKDIVDIDSGAALRLLKNDPESISKNWKEYLNAFYANCWRKRTRHWVRLVRWHKDIPVRFLKQCLQDLANEQKGPSLDILALLVHGETIARILTPLIPTSKTLDIHDESAKDKFNLINHVVSSMKLANPPVPLSLLYKLSEGDYLSTGLTAMMNLCRRTNLMSVIGFAKKLSTERVSVRKHGVRVMYMVAPRDQLHDFILHQWKTDEHYSIQEILFAQASQMFAKESGPATWHLISEMIGTLTAKNENTINTVIKMIPNVCDEYLSDFLKLTLKALDRLQQGPHVYGRMLSNINPGVCHLLSEEFNEELLRRFLFNPETPISMAATAFALYSYLIPAAEKFESRMNTFTEVFVETIRSGWNAPCKDRSHFYSVNHALRRFIDQVYYVDIHGEKLSRLLNGILKAFLTVLTPLMDPTSYLGLVYMNEYASSKTLKEFAKRIGTKLPELLDIYTPMFHYFLANTLSKFLDNKSLIGDNKETSRLNVIEGLTEVGSPEATLIAVQLLTPVTSKENVHQYDSLVKIFFEYDHPAVKSIICDKRNKVSEGDFGFECM</sequence>
<evidence type="ECO:0000313" key="1">
    <source>
        <dbReference type="EMBL" id="KZC13029.1"/>
    </source>
</evidence>